<dbReference type="Pfam" id="PF00202">
    <property type="entry name" value="Aminotran_3"/>
    <property type="match status" value="1"/>
</dbReference>
<dbReference type="NCBIfam" id="NF004755">
    <property type="entry name" value="PRK06082.1"/>
    <property type="match status" value="1"/>
</dbReference>
<dbReference type="PATRIC" id="fig|1178515.4.peg.1599"/>
<dbReference type="GO" id="GO:0030170">
    <property type="term" value="F:pyridoxal phosphate binding"/>
    <property type="evidence" value="ECO:0007669"/>
    <property type="project" value="InterPro"/>
</dbReference>
<keyword evidence="4" id="KW-0032">Aminotransferase</keyword>
<dbReference type="STRING" id="1178515.SY83_08050"/>
<reference evidence="4 5" key="1">
    <citation type="submission" date="2015-01" db="EMBL/GenBank/DDBJ databases">
        <title>Paenibacillus swuensis/DY6/whole genome sequencing.</title>
        <authorList>
            <person name="Kim M.K."/>
            <person name="Srinivasan S."/>
            <person name="Lee J.-J."/>
        </authorList>
    </citation>
    <scope>NUCLEOTIDE SEQUENCE [LARGE SCALE GENOMIC DNA]</scope>
    <source>
        <strain evidence="4 5">DY6</strain>
    </source>
</reference>
<dbReference type="InterPro" id="IPR005814">
    <property type="entry name" value="Aminotrans_3"/>
</dbReference>
<protein>
    <submittedName>
        <fullName evidence="4">4-aminobutyrate aminotransferase</fullName>
        <ecNumber evidence="4">2.6.1.19</ecNumber>
    </submittedName>
</protein>
<keyword evidence="4" id="KW-0808">Transferase</keyword>
<dbReference type="InterPro" id="IPR015421">
    <property type="entry name" value="PyrdxlP-dep_Trfase_major"/>
</dbReference>
<proteinExistence type="inferred from homology"/>
<evidence type="ECO:0000313" key="5">
    <source>
        <dbReference type="Proteomes" id="UP000076927"/>
    </source>
</evidence>
<dbReference type="PIRSF" id="PIRSF000521">
    <property type="entry name" value="Transaminase_4ab_Lys_Orn"/>
    <property type="match status" value="1"/>
</dbReference>
<gene>
    <name evidence="4" type="ORF">SY83_08050</name>
</gene>
<keyword evidence="2 3" id="KW-0663">Pyridoxal phosphate</keyword>
<dbReference type="CDD" id="cd00610">
    <property type="entry name" value="OAT_like"/>
    <property type="match status" value="1"/>
</dbReference>
<dbReference type="Gene3D" id="3.90.1150.10">
    <property type="entry name" value="Aspartate Aminotransferase, domain 1"/>
    <property type="match status" value="1"/>
</dbReference>
<accession>A0A172TPV3</accession>
<dbReference type="PANTHER" id="PTHR43094:SF1">
    <property type="entry name" value="AMINOTRANSFERASE CLASS-III"/>
    <property type="match status" value="1"/>
</dbReference>
<sequence>MKEIIQLTQFLYPPLKGEGDINFSASRDQWRARQSDAARRLLDDDERYFLHQSLSTPCLQVLESCEGIYIQDVDGKRYMDFHGNNVHQVGYRNPYVIEAVKEQLDILPFSPRRFTNRPSIELARKLAELAPGSLNKVLFAPGATSAIGMALKLARLVTGKHKTLSMWDAFHGASLDALSVGGEALFRSGLGPLMPGSEHVPPFNSYRSSFGQDNDEELSLRYLQYVLEKEAGEIGAVIIETVRNTDVQIPPMDYYKKVRALCDRHGALLILDETAIALGRTGTMFAFEHYGVEPDMVVIGKGLGGGVMPLAALIVKEHLDIAGYTSLGHYTHEKSPLGAVAALATIRYIEENQLLQHVLEMETYLRKELLQLQHKHNLIGDIRLIGMLAGIELVTNRVTKEKAVDEAEKILYHCLERGLSFKVSQGNVLSLYPPLITSKGQLQVALSILDEAFTMKNN</sequence>
<organism evidence="4 5">
    <name type="scientific">Paenibacillus swuensis</name>
    <dbReference type="NCBI Taxonomy" id="1178515"/>
    <lineage>
        <taxon>Bacteria</taxon>
        <taxon>Bacillati</taxon>
        <taxon>Bacillota</taxon>
        <taxon>Bacilli</taxon>
        <taxon>Bacillales</taxon>
        <taxon>Paenibacillaceae</taxon>
        <taxon>Paenibacillus</taxon>
    </lineage>
</organism>
<name>A0A172TPV3_9BACL</name>
<evidence type="ECO:0000256" key="1">
    <source>
        <dbReference type="ARBA" id="ARBA00008954"/>
    </source>
</evidence>
<dbReference type="AlphaFoldDB" id="A0A172TPV3"/>
<dbReference type="SUPFAM" id="SSF53383">
    <property type="entry name" value="PLP-dependent transferases"/>
    <property type="match status" value="1"/>
</dbReference>
<dbReference type="PANTHER" id="PTHR43094">
    <property type="entry name" value="AMINOTRANSFERASE"/>
    <property type="match status" value="1"/>
</dbReference>
<dbReference type="KEGG" id="pswu:SY83_08050"/>
<dbReference type="Gene3D" id="3.40.640.10">
    <property type="entry name" value="Type I PLP-dependent aspartate aminotransferase-like (Major domain)"/>
    <property type="match status" value="1"/>
</dbReference>
<dbReference type="EMBL" id="CP011388">
    <property type="protein sequence ID" value="ANE48793.1"/>
    <property type="molecule type" value="Genomic_DNA"/>
</dbReference>
<dbReference type="InterPro" id="IPR015424">
    <property type="entry name" value="PyrdxlP-dep_Trfase"/>
</dbReference>
<keyword evidence="5" id="KW-1185">Reference proteome</keyword>
<evidence type="ECO:0000313" key="4">
    <source>
        <dbReference type="EMBL" id="ANE48793.1"/>
    </source>
</evidence>
<evidence type="ECO:0000256" key="3">
    <source>
        <dbReference type="RuleBase" id="RU003560"/>
    </source>
</evidence>
<evidence type="ECO:0000256" key="2">
    <source>
        <dbReference type="ARBA" id="ARBA00022898"/>
    </source>
</evidence>
<dbReference type="InterPro" id="IPR015422">
    <property type="entry name" value="PyrdxlP-dep_Trfase_small"/>
</dbReference>
<comment type="similarity">
    <text evidence="1 3">Belongs to the class-III pyridoxal-phosphate-dependent aminotransferase family.</text>
</comment>
<dbReference type="EC" id="2.6.1.19" evidence="4"/>
<dbReference type="GO" id="GO:0034386">
    <property type="term" value="F:4-aminobutyrate:2-oxoglutarate transaminase activity"/>
    <property type="evidence" value="ECO:0007669"/>
    <property type="project" value="UniProtKB-EC"/>
</dbReference>
<dbReference type="Proteomes" id="UP000076927">
    <property type="component" value="Chromosome"/>
</dbReference>